<gene>
    <name evidence="1" type="ORF">LHA35_27880</name>
</gene>
<organism evidence="1 2">
    <name type="scientific">Roseicella aerolata</name>
    <dbReference type="NCBI Taxonomy" id="2883479"/>
    <lineage>
        <taxon>Bacteria</taxon>
        <taxon>Pseudomonadati</taxon>
        <taxon>Pseudomonadota</taxon>
        <taxon>Alphaproteobacteria</taxon>
        <taxon>Acetobacterales</taxon>
        <taxon>Roseomonadaceae</taxon>
        <taxon>Roseicella</taxon>
    </lineage>
</organism>
<evidence type="ECO:0000313" key="1">
    <source>
        <dbReference type="EMBL" id="MCB4825528.1"/>
    </source>
</evidence>
<dbReference type="AlphaFoldDB" id="A0A9X1IKY1"/>
<evidence type="ECO:0000313" key="2">
    <source>
        <dbReference type="Proteomes" id="UP001139311"/>
    </source>
</evidence>
<dbReference type="RefSeq" id="WP_226614547.1">
    <property type="nucleotide sequence ID" value="NZ_JAJAQI010000115.1"/>
</dbReference>
<dbReference type="Proteomes" id="UP001139311">
    <property type="component" value="Unassembled WGS sequence"/>
</dbReference>
<reference evidence="1" key="1">
    <citation type="submission" date="2021-10" db="EMBL/GenBank/DDBJ databases">
        <title>Roseicella aerolatum sp. nov., isolated from aerosols of e-waste dismantling site.</title>
        <authorList>
            <person name="Qin T."/>
        </authorList>
    </citation>
    <scope>NUCLEOTIDE SEQUENCE</scope>
    <source>
        <strain evidence="1">GB24</strain>
    </source>
</reference>
<sequence length="422" mass="47273">MLDYDRKWADYARWTPPLQPPQIDFPFAPPGRYQLPSGLTSNEVNPLSRNGKVGFHSHALLSAGVIAQGQMHRLSQPMRNAVSERDRARTRIMGDSGGFQVLTMNLAINDIARDHQLRWSERYCDGALPLEVPSAAAHTPGNRYFGNFDLALHDSEESHQFFEDHYKGDTGMMRLAVMQGHTRQEVQRWYGVMKRFHWGNVARGGAMRFSFTHEVRFFRQMYSDGYLENVQWVHYLGTGDPGVGLLLTALRRALSRKLGRNVLVTYDAVTPHLYAYADQKAIVGVNWSGRGPTLLGVPLGKVGRPTDAEARAPLPGSAVGCLDLTLADLRPRPQPNANGWDEPGRILLSSHNLDAMANAIILCNQLADLNSGLSSPIPHAILQARQVIESMFDDPNIERELRHKSRQLNLFAKLRPEQGELL</sequence>
<name>A0A9X1IKY1_9PROT</name>
<keyword evidence="2" id="KW-1185">Reference proteome</keyword>
<proteinExistence type="predicted"/>
<comment type="caution">
    <text evidence="1">The sequence shown here is derived from an EMBL/GenBank/DDBJ whole genome shotgun (WGS) entry which is preliminary data.</text>
</comment>
<accession>A0A9X1IKY1</accession>
<protein>
    <submittedName>
        <fullName evidence="1">Uncharacterized protein</fullName>
    </submittedName>
</protein>
<dbReference type="EMBL" id="JAJAQI010000115">
    <property type="protein sequence ID" value="MCB4825528.1"/>
    <property type="molecule type" value="Genomic_DNA"/>
</dbReference>